<dbReference type="InterPro" id="IPR050445">
    <property type="entry name" value="Bact_polysacc_biosynth/exp"/>
</dbReference>
<proteinExistence type="predicted"/>
<evidence type="ECO:0000313" key="3">
    <source>
        <dbReference type="EMBL" id="MDC8772730.1"/>
    </source>
</evidence>
<accession>A0ABT5KFM4</accession>
<dbReference type="EMBL" id="JAQQXT010000008">
    <property type="protein sequence ID" value="MDC8772730.1"/>
    <property type="molecule type" value="Genomic_DNA"/>
</dbReference>
<dbReference type="RefSeq" id="WP_273600904.1">
    <property type="nucleotide sequence ID" value="NZ_JAQQXT010000008.1"/>
</dbReference>
<feature type="transmembrane region" description="Helical" evidence="2">
    <location>
        <begin position="341"/>
        <end position="359"/>
    </location>
</feature>
<organism evidence="3 4">
    <name type="scientific">Roseateles albus</name>
    <dbReference type="NCBI Taxonomy" id="2987525"/>
    <lineage>
        <taxon>Bacteria</taxon>
        <taxon>Pseudomonadati</taxon>
        <taxon>Pseudomonadota</taxon>
        <taxon>Betaproteobacteria</taxon>
        <taxon>Burkholderiales</taxon>
        <taxon>Sphaerotilaceae</taxon>
        <taxon>Roseateles</taxon>
    </lineage>
</organism>
<evidence type="ECO:0000313" key="4">
    <source>
        <dbReference type="Proteomes" id="UP001221189"/>
    </source>
</evidence>
<keyword evidence="1" id="KW-0175">Coiled coil</keyword>
<keyword evidence="2" id="KW-0812">Transmembrane</keyword>
<evidence type="ECO:0000256" key="2">
    <source>
        <dbReference type="SAM" id="Phobius"/>
    </source>
</evidence>
<evidence type="ECO:0000256" key="1">
    <source>
        <dbReference type="SAM" id="Coils"/>
    </source>
</evidence>
<dbReference type="Proteomes" id="UP001221189">
    <property type="component" value="Unassembled WGS sequence"/>
</dbReference>
<comment type="caution">
    <text evidence="3">The sequence shown here is derived from an EMBL/GenBank/DDBJ whole genome shotgun (WGS) entry which is preliminary data.</text>
</comment>
<name>A0ABT5KFM4_9BURK</name>
<dbReference type="PANTHER" id="PTHR32309:SF13">
    <property type="entry name" value="FERRIC ENTEROBACTIN TRANSPORT PROTEIN FEPE"/>
    <property type="match status" value="1"/>
</dbReference>
<dbReference type="PANTHER" id="PTHR32309">
    <property type="entry name" value="TYROSINE-PROTEIN KINASE"/>
    <property type="match status" value="1"/>
</dbReference>
<keyword evidence="2" id="KW-1133">Transmembrane helix</keyword>
<sequence length="367" mass="41354">MASRFRRRFDVIFVLTVIVPTVVAIIYYGLIASDVYISESRFVVRNPQRQAQSGLGALLQGSSFSRSQDDTYSVHDYIRSRDALGELDGKLNFRAGYTRPHIDFISRFPGFERWDTSFEALHKYYLRHVDVEYDTASSISVLRVRAFSGEDAKRINEQLLEMGERLVNTMNLRSRQDLIRVAEQEVQVAEERSKTAAAALSSYRADRSVFDPDRQSMIQLQSVARLREELLNAESQLAQVRKVSPSNPQIASLESRVDALRKALSVESATVLGGNGALSAKSPAYDRFVLEKTFADRQLAGALVALDAARSEASRKQLYLERLVQPNEPDKSAEPRRLRSILTVFILGLILWGVVRLVIASIREHTA</sequence>
<keyword evidence="2" id="KW-0472">Membrane</keyword>
<feature type="transmembrane region" description="Helical" evidence="2">
    <location>
        <begin position="12"/>
        <end position="31"/>
    </location>
</feature>
<reference evidence="3 4" key="1">
    <citation type="submission" date="2022-10" db="EMBL/GenBank/DDBJ databases">
        <title>Paucibacter sp. hw1 Genome sequencing.</title>
        <authorList>
            <person name="Park S."/>
        </authorList>
    </citation>
    <scope>NUCLEOTIDE SEQUENCE [LARGE SCALE GENOMIC DNA]</scope>
    <source>
        <strain evidence="4">hw1</strain>
    </source>
</reference>
<keyword evidence="4" id="KW-1185">Reference proteome</keyword>
<gene>
    <name evidence="3" type="ORF">PRZ03_14195</name>
</gene>
<feature type="coiled-coil region" evidence="1">
    <location>
        <begin position="172"/>
        <end position="199"/>
    </location>
</feature>
<protein>
    <submittedName>
        <fullName evidence="3">Uncharacterized protein</fullName>
    </submittedName>
</protein>